<feature type="region of interest" description="Disordered" evidence="1">
    <location>
        <begin position="1452"/>
        <end position="1527"/>
    </location>
</feature>
<gene>
    <name evidence="2" type="ORF">FISHEDRAFT_63575</name>
</gene>
<dbReference type="OrthoDB" id="10031156at2759"/>
<dbReference type="Proteomes" id="UP000054144">
    <property type="component" value="Unassembled WGS sequence"/>
</dbReference>
<keyword evidence="3" id="KW-1185">Reference proteome</keyword>
<feature type="compositionally biased region" description="Pro residues" evidence="1">
    <location>
        <begin position="375"/>
        <end position="384"/>
    </location>
</feature>
<proteinExistence type="predicted"/>
<dbReference type="PANTHER" id="PTHR47839">
    <property type="entry name" value="DOMAIN PROTEIN, PUTATIVE (AFU_ORTHOLOGUE AFUA_6G04830)-RELATED"/>
    <property type="match status" value="1"/>
</dbReference>
<organism evidence="2 3">
    <name type="scientific">Fistulina hepatica ATCC 64428</name>
    <dbReference type="NCBI Taxonomy" id="1128425"/>
    <lineage>
        <taxon>Eukaryota</taxon>
        <taxon>Fungi</taxon>
        <taxon>Dikarya</taxon>
        <taxon>Basidiomycota</taxon>
        <taxon>Agaricomycotina</taxon>
        <taxon>Agaricomycetes</taxon>
        <taxon>Agaricomycetidae</taxon>
        <taxon>Agaricales</taxon>
        <taxon>Fistulinaceae</taxon>
        <taxon>Fistulina</taxon>
    </lineage>
</organism>
<feature type="compositionally biased region" description="Basic and acidic residues" evidence="1">
    <location>
        <begin position="1455"/>
        <end position="1465"/>
    </location>
</feature>
<feature type="region of interest" description="Disordered" evidence="1">
    <location>
        <begin position="364"/>
        <end position="385"/>
    </location>
</feature>
<dbReference type="PANTHER" id="PTHR47839:SF1">
    <property type="entry name" value="DOMAIN PROTEIN, PUTATIVE (AFU_ORTHOLOGUE AFUA_6G04830)-RELATED"/>
    <property type="match status" value="1"/>
</dbReference>
<reference evidence="2 3" key="1">
    <citation type="journal article" date="2015" name="Fungal Genet. Biol.">
        <title>Evolution of novel wood decay mechanisms in Agaricales revealed by the genome sequences of Fistulina hepatica and Cylindrobasidium torrendii.</title>
        <authorList>
            <person name="Floudas D."/>
            <person name="Held B.W."/>
            <person name="Riley R."/>
            <person name="Nagy L.G."/>
            <person name="Koehler G."/>
            <person name="Ransdell A.S."/>
            <person name="Younus H."/>
            <person name="Chow J."/>
            <person name="Chiniquy J."/>
            <person name="Lipzen A."/>
            <person name="Tritt A."/>
            <person name="Sun H."/>
            <person name="Haridas S."/>
            <person name="LaButti K."/>
            <person name="Ohm R.A."/>
            <person name="Kues U."/>
            <person name="Blanchette R.A."/>
            <person name="Grigoriev I.V."/>
            <person name="Minto R.E."/>
            <person name="Hibbett D.S."/>
        </authorList>
    </citation>
    <scope>NUCLEOTIDE SEQUENCE [LARGE SCALE GENOMIC DNA]</scope>
    <source>
        <strain evidence="2 3">ATCC 64428</strain>
    </source>
</reference>
<dbReference type="InterPro" id="IPR020575">
    <property type="entry name" value="Hsp90_N"/>
</dbReference>
<feature type="region of interest" description="Disordered" evidence="1">
    <location>
        <begin position="330"/>
        <end position="349"/>
    </location>
</feature>
<evidence type="ECO:0000256" key="1">
    <source>
        <dbReference type="SAM" id="MobiDB-lite"/>
    </source>
</evidence>
<name>A0A0D7AM18_9AGAR</name>
<dbReference type="InterPro" id="IPR036890">
    <property type="entry name" value="HATPase_C_sf"/>
</dbReference>
<dbReference type="Gene3D" id="3.30.565.10">
    <property type="entry name" value="Histidine kinase-like ATPase, C-terminal domain"/>
    <property type="match status" value="1"/>
</dbReference>
<evidence type="ECO:0000313" key="2">
    <source>
        <dbReference type="EMBL" id="KIY52910.1"/>
    </source>
</evidence>
<sequence length="1799" mass="202362">MYILIADQELLPFHRVVRNSILSALDKYLLVTTATICYLASAPSFTPFSFVTHFWKDGHDETVEVNQRALIDKVLSRYSGEFTVFRELLQNSDDALSSSVEIHFESEVVLNSKASEVSTATVPSIPPNVKKSHVGNHNAQRYILPSYCLHQVHQWKFKNNGNSFTKDDWDRLKKIAEGNPDEDKIGAFGVGFYSLFSVTENPFVTSGGQWMGFHWDKDQLLVRRGYLKDNQDEWTSFEMPLREPAPIPTAFDFARFLTSSITFMRNLCEVSVYLDRWCLVKLQKTPGPSKQLSVPQFMERWGPSKIMKIAGMREMPMDIRADILQLVYSSGTEKPPPPPVARKQTKPASSRGFFSSLLSAITNSDTSAKETSPSSLPPSPPKPIDPLTVHTTGVSLSIYSVDIDTKLSAKLKNELHRSTKKNPPAKLQYDLIYTAKAEYDASRKEDEKLPFATGSIFQGLRADIEGLGSARVFIGHATAQTTGLGGHMASRFIPTVERESIDLMDPNISIWNKELLYVGGFLARAAYELEMSNIEELWKRGADDETKSWLCQRSLHALKFFTFHESTPSSTVSSLMERSFFDCGPTSEFKLISTCGVRKATDVRIPDSSFKFLPNLPVLPTDVANEAKSMVDTLRSRSMITEITFDDVLKELENPLMEDDAVACMQWWSTIPNETKGYPSIRQRLLNNTILIVHPGTPNEKPVPLSNIRTILTQRFIPRDGPLPDDLLPLSISDRLRSNVLSTFPWHELSILEWMRYICGPNAPSFDVEHNIDASSHWAEQVMKVLAHTWQTMPGSAKRDIVTWMGERACVPTTAGHRRPSEAYFASANLFHDLPVLTLPSGAPIRGNLERVLVDLGVRKHVELQVVFDRMVKTQQWTTPDLIKYLMPLNLSSEEHQRLRNTNAFFAADASAIDGQKRPRYQAKDLYEPQEVFKTLGLRVIDWGARWSSSSREAQFLFGLGLRRYPPLDVLMPLCAGDMKDDKIRPTAYKYLVEKMTVHYNDYNPSRFDSLAFIPAMKDARSCLATPKEVFFNNEWASFGFKVTHPIVTEDAANKLHVKKRPPTPLLLSFVSRNPPKDDIQAREWFGILATRLAEISVNESELSQWSRMAMVPVVTPSEKKPGLRYLPPSQCFLGSKTSATLHSKLFVFVDFGPLANNFLMTCGAKREPSAEEIVQILLDDPHRFHDLSGGHTEFLNELRIIAARSDQLSSTTITRMKRSPILLGARRNSPKPGNGDEIGDEGDASYDLKCAGDIVIGDDMNAMQLFGHKLFVAPPDDTLERFYHKLGSKRLSSVVQQKYSHSSELHNSKKADRIRSLVLERLPLFLHDRSQDTNGKMKVSMNWLTTTGSFKVRPFGKLTVTKTINYGGIRESMTIEASALAQRERDGPIELFIAENGEVDMYEVATSLNRHFFDSPKTNDAFLFMNILMTDLRSLKRRGYNGKQFVVGQNLTAAERRTRSRESQKGGGRSTPVYTKPMHKSSASSISLPAPPPNPAFAKKGAILPSEDDPDIRLENTTVDPLLSRDKGAMMKQGNTNHVKPFSGLVDQIRRKIAPAPAPEPSNWSDALSPRPPSIPPKPEHNQRDSLNLPSIPGGLPMPGVFQPSSQMGRSRSPGGAVTPHENITSNINMAIQACRRESSQLLRNREYMQQVKETLDDGYCDISGTVGNLVRIDVPNKETFLTIKADVIRRFISVIVPLGNVYNLPLVSLHIFCDMTGGIIAFNRNGSIFLNLRYYEAWHDQEVQRGDLRSAYTSLYFTLAHEIAHNLVLSHNAEHEFYFSAICEQHLMNFGRIVFSH</sequence>
<accession>A0A0D7AM18</accession>
<dbReference type="PRINTS" id="PR00775">
    <property type="entry name" value="HEATSHOCK90"/>
</dbReference>
<feature type="region of interest" description="Disordered" evidence="1">
    <location>
        <begin position="1556"/>
        <end position="1619"/>
    </location>
</feature>
<dbReference type="Pfam" id="PF12449">
    <property type="entry name" value="DUF3684"/>
    <property type="match status" value="1"/>
</dbReference>
<dbReference type="InterPro" id="IPR022155">
    <property type="entry name" value="DUF3684"/>
</dbReference>
<evidence type="ECO:0000313" key="3">
    <source>
        <dbReference type="Proteomes" id="UP000054144"/>
    </source>
</evidence>
<dbReference type="SUPFAM" id="SSF55874">
    <property type="entry name" value="ATPase domain of HSP90 chaperone/DNA topoisomerase II/histidine kinase"/>
    <property type="match status" value="1"/>
</dbReference>
<dbReference type="EMBL" id="KN881629">
    <property type="protein sequence ID" value="KIY52910.1"/>
    <property type="molecule type" value="Genomic_DNA"/>
</dbReference>
<protein>
    <submittedName>
        <fullName evidence="2">Uncharacterized protein</fullName>
    </submittedName>
</protein>